<dbReference type="HOGENOM" id="CLU_1770299_0_0_1"/>
<dbReference type="Pfam" id="PF13899">
    <property type="entry name" value="Thioredoxin_7"/>
    <property type="match status" value="1"/>
</dbReference>
<gene>
    <name evidence="3" type="primary">8234743</name>
    <name evidence="2" type="ORF">Phum_PHUM562500</name>
</gene>
<proteinExistence type="predicted"/>
<dbReference type="VEuPathDB" id="VectorBase:PHUM562500"/>
<evidence type="ECO:0000313" key="3">
    <source>
        <dbReference type="EnsemblMetazoa" id="PHUM562500-PA"/>
    </source>
</evidence>
<dbReference type="RefSeq" id="XP_002431962.1">
    <property type="nucleotide sequence ID" value="XM_002431917.1"/>
</dbReference>
<dbReference type="Gene3D" id="3.40.30.10">
    <property type="entry name" value="Glutaredoxin"/>
    <property type="match status" value="1"/>
</dbReference>
<sequence>MAFSIINWNPIIRNFCYSPAFKHCLINKKNFGTSLKWETTLETGLQKIITRQKPGMIVVHKSWCGACRGLKPKFESSKDITHLSEGFVMISLADDNHPKDGKYMPDGDYVPRIMFLNPQGVLLFDIINEDAESIASSMKRVLNKFPD</sequence>
<dbReference type="InterPro" id="IPR017937">
    <property type="entry name" value="Thioredoxin_CS"/>
</dbReference>
<name>E0W0R8_PEDHC</name>
<dbReference type="CTD" id="8234743"/>
<reference evidence="2" key="2">
    <citation type="submission" date="2007-04" db="EMBL/GenBank/DDBJ databases">
        <title>The genome of the human body louse.</title>
        <authorList>
            <consortium name="The Human Body Louse Genome Consortium"/>
            <person name="Kirkness E."/>
            <person name="Walenz B."/>
            <person name="Hass B."/>
            <person name="Bruggner R."/>
            <person name="Strausberg R."/>
        </authorList>
    </citation>
    <scope>NUCLEOTIDE SEQUENCE</scope>
    <source>
        <strain evidence="2">USDA</strain>
    </source>
</reference>
<dbReference type="AlphaFoldDB" id="E0W0R8"/>
<protein>
    <submittedName>
        <fullName evidence="2">Thioredoxin domain-containing protein 12, putative</fullName>
        <ecNumber evidence="2">1.8.4.2</ecNumber>
    </submittedName>
</protein>
<dbReference type="PANTHER" id="PTHR15337">
    <property type="entry name" value="ANTERIOR GRADIENT PROTEIN-RELATED"/>
    <property type="match status" value="1"/>
</dbReference>
<dbReference type="KEGG" id="phu:Phum_PHUM562500"/>
<accession>E0W0R8</accession>
<dbReference type="STRING" id="121224.E0W0R8"/>
<organism>
    <name type="scientific">Pediculus humanus subsp. corporis</name>
    <name type="common">Body louse</name>
    <dbReference type="NCBI Taxonomy" id="121224"/>
    <lineage>
        <taxon>Eukaryota</taxon>
        <taxon>Metazoa</taxon>
        <taxon>Ecdysozoa</taxon>
        <taxon>Arthropoda</taxon>
        <taxon>Hexapoda</taxon>
        <taxon>Insecta</taxon>
        <taxon>Pterygota</taxon>
        <taxon>Neoptera</taxon>
        <taxon>Paraneoptera</taxon>
        <taxon>Psocodea</taxon>
        <taxon>Troctomorpha</taxon>
        <taxon>Phthiraptera</taxon>
        <taxon>Anoplura</taxon>
        <taxon>Pediculidae</taxon>
        <taxon>Pediculus</taxon>
    </lineage>
</organism>
<evidence type="ECO:0000313" key="2">
    <source>
        <dbReference type="EMBL" id="EEB19224.1"/>
    </source>
</evidence>
<dbReference type="OrthoDB" id="262308at2759"/>
<reference evidence="3" key="3">
    <citation type="submission" date="2020-05" db="UniProtKB">
        <authorList>
            <consortium name="EnsemblMetazoa"/>
        </authorList>
    </citation>
    <scope>IDENTIFICATION</scope>
    <source>
        <strain evidence="3">USDA</strain>
    </source>
</reference>
<dbReference type="EnsemblMetazoa" id="PHUM562500-RA">
    <property type="protein sequence ID" value="PHUM562500-PA"/>
    <property type="gene ID" value="PHUM562500"/>
</dbReference>
<keyword evidence="1" id="KW-0732">Signal</keyword>
<evidence type="ECO:0000313" key="4">
    <source>
        <dbReference type="Proteomes" id="UP000009046"/>
    </source>
</evidence>
<dbReference type="GO" id="GO:0019153">
    <property type="term" value="F:protein-disulfide reductase (glutathione) activity"/>
    <property type="evidence" value="ECO:0007669"/>
    <property type="project" value="UniProtKB-EC"/>
</dbReference>
<reference evidence="2" key="1">
    <citation type="submission" date="2007-04" db="EMBL/GenBank/DDBJ databases">
        <title>Annotation of Pediculus humanus corporis strain USDA.</title>
        <authorList>
            <person name="Kirkness E."/>
            <person name="Hannick L."/>
            <person name="Hass B."/>
            <person name="Bruggner R."/>
            <person name="Lawson D."/>
            <person name="Bidwell S."/>
            <person name="Joardar V."/>
            <person name="Caler E."/>
            <person name="Walenz B."/>
            <person name="Inman J."/>
            <person name="Schobel S."/>
            <person name="Galinsky K."/>
            <person name="Amedeo P."/>
            <person name="Strausberg R."/>
        </authorList>
    </citation>
    <scope>NUCLEOTIDE SEQUENCE</scope>
    <source>
        <strain evidence="2">USDA</strain>
    </source>
</reference>
<dbReference type="GeneID" id="8234743"/>
<dbReference type="InterPro" id="IPR036249">
    <property type="entry name" value="Thioredoxin-like_sf"/>
</dbReference>
<dbReference type="PROSITE" id="PS00194">
    <property type="entry name" value="THIOREDOXIN_1"/>
    <property type="match status" value="1"/>
</dbReference>
<dbReference type="EC" id="1.8.4.2" evidence="2"/>
<evidence type="ECO:0000256" key="1">
    <source>
        <dbReference type="ARBA" id="ARBA00022729"/>
    </source>
</evidence>
<dbReference type="InterPro" id="IPR051099">
    <property type="entry name" value="AGR/TXD"/>
</dbReference>
<dbReference type="SUPFAM" id="SSF52833">
    <property type="entry name" value="Thioredoxin-like"/>
    <property type="match status" value="1"/>
</dbReference>
<dbReference type="EMBL" id="AAZO01006829">
    <property type="status" value="NOT_ANNOTATED_CDS"/>
    <property type="molecule type" value="Genomic_DNA"/>
</dbReference>
<keyword evidence="2" id="KW-0560">Oxidoreductase</keyword>
<dbReference type="Proteomes" id="UP000009046">
    <property type="component" value="Unassembled WGS sequence"/>
</dbReference>
<dbReference type="InParanoid" id="E0W0R8"/>
<dbReference type="PANTHER" id="PTHR15337:SF11">
    <property type="entry name" value="THIOREDOXIN DOMAIN-CONTAINING PROTEIN"/>
    <property type="match status" value="1"/>
</dbReference>
<dbReference type="GO" id="GO:0005783">
    <property type="term" value="C:endoplasmic reticulum"/>
    <property type="evidence" value="ECO:0007669"/>
    <property type="project" value="TreeGrafter"/>
</dbReference>
<keyword evidence="4" id="KW-1185">Reference proteome</keyword>
<dbReference type="EMBL" id="DS235862">
    <property type="protein sequence ID" value="EEB19224.1"/>
    <property type="molecule type" value="Genomic_DNA"/>
</dbReference>
<dbReference type="eggNOG" id="ENOG502RXP1">
    <property type="taxonomic scope" value="Eukaryota"/>
</dbReference>